<dbReference type="AlphaFoldDB" id="A0A837IFI1"/>
<organism evidence="1 2">
    <name type="scientific">Candidatus Collierbacteria bacterium GW2011_GWB2_45_17</name>
    <dbReference type="NCBI Taxonomy" id="1618388"/>
    <lineage>
        <taxon>Bacteria</taxon>
        <taxon>Candidatus Collieribacteriota</taxon>
    </lineage>
</organism>
<proteinExistence type="predicted"/>
<name>A0A837IFI1_9BACT</name>
<protein>
    <submittedName>
        <fullName evidence="1">Uncharacterized protein</fullName>
    </submittedName>
</protein>
<reference evidence="1 2" key="1">
    <citation type="journal article" date="2015" name="Nature">
        <title>rRNA introns, odd ribosomes, and small enigmatic genomes across a large radiation of phyla.</title>
        <authorList>
            <person name="Brown C.T."/>
            <person name="Hug L.A."/>
            <person name="Thomas B.C."/>
            <person name="Sharon I."/>
            <person name="Castelle C.J."/>
            <person name="Singh A."/>
            <person name="Wilkins M.J."/>
            <person name="Williams K.H."/>
            <person name="Banfield J.F."/>
        </authorList>
    </citation>
    <scope>NUCLEOTIDE SEQUENCE [LARGE SCALE GENOMIC DNA]</scope>
</reference>
<comment type="caution">
    <text evidence="1">The sequence shown here is derived from an EMBL/GenBank/DDBJ whole genome shotgun (WGS) entry which is preliminary data.</text>
</comment>
<sequence length="155" mass="16963">MGAVMSSGGVRRGRYFQSTFTQNFALIAMVQLAESLDVKKGVAFLLVQERGSDSGEVLFQVVNNVMIRRPSNDEFLAGEAGTNYFGVAMGKLAVMMDTDANSGSLIFYLRKGETPYRGGLVKFEGRYRIFVGFSGGTEDQDVEIARTGMAMLFPK</sequence>
<dbReference type="Proteomes" id="UP000034078">
    <property type="component" value="Unassembled WGS sequence"/>
</dbReference>
<evidence type="ECO:0000313" key="1">
    <source>
        <dbReference type="EMBL" id="KKT98864.1"/>
    </source>
</evidence>
<gene>
    <name evidence="1" type="ORF">UX01_C0019G0003</name>
</gene>
<accession>A0A837IFI1</accession>
<dbReference type="EMBL" id="LCKO01000019">
    <property type="protein sequence ID" value="KKT98864.1"/>
    <property type="molecule type" value="Genomic_DNA"/>
</dbReference>
<evidence type="ECO:0000313" key="2">
    <source>
        <dbReference type="Proteomes" id="UP000034078"/>
    </source>
</evidence>